<gene>
    <name evidence="1" type="ORF">K1T71_006328</name>
</gene>
<keyword evidence="2" id="KW-1185">Reference proteome</keyword>
<comment type="caution">
    <text evidence="1">The sequence shown here is derived from an EMBL/GenBank/DDBJ whole genome shotgun (WGS) entry which is preliminary data.</text>
</comment>
<evidence type="ECO:0000313" key="1">
    <source>
        <dbReference type="EMBL" id="KAJ0178505.1"/>
    </source>
</evidence>
<reference evidence="1 2" key="1">
    <citation type="journal article" date="2021" name="Front. Genet.">
        <title>Chromosome-Level Genome Assembly Reveals Significant Gene Expansion in the Toll and IMD Signaling Pathways of Dendrolimus kikuchii.</title>
        <authorList>
            <person name="Zhou J."/>
            <person name="Wu P."/>
            <person name="Xiong Z."/>
            <person name="Liu N."/>
            <person name="Zhao N."/>
            <person name="Ji M."/>
            <person name="Qiu Y."/>
            <person name="Yang B."/>
        </authorList>
    </citation>
    <scope>NUCLEOTIDE SEQUENCE [LARGE SCALE GENOMIC DNA]</scope>
    <source>
        <strain evidence="1">Ann1</strain>
    </source>
</reference>
<sequence>MALRTVIASKIPMVIILGATGTGKTKLSVELAQKFGTEIISADSMQIYKGLDVVTAKASRREREMAQHHLLDILEPHQIFTVVDFRNRALKIIDSLITQGKIPIIVGGTNYYIESIVYKILVEDMDDDEALLWDQSRRKRDIVHQKDDNEPKEKIKLTASSSNVLDETTTNKLQDFTSKISVTELNKAAAESEQAQNKATEDKIDNDVNDIVIAKEQLKLDVDNEKNFTNEEIHDKLKAIDPVMAGRLHTNNRRKVLRSIEVWLKTGRRHSEILAEQKLSEGELRRPDSTIIFWLKCEQTVHDERLNSRVDSMLEEGLIEELLDFHARHNKHRIQDGKPPDYTKGVFQTLGFKEFHEYLMLSEEGRNTENGRKLLQESIENMKAGTRRYARRQNKMIKGRFLEHPRREIPLIYELDTTHVTQWEENVKNKAIHIIESFIEKTKCNYEAVKPVCDDKKKNIDVNSYNYCEVCKRVILGDKVYSIHLESHRHKKVLKKILKMNENKKTDHQ</sequence>
<name>A0ACC1D402_9NEOP</name>
<proteinExistence type="predicted"/>
<evidence type="ECO:0000313" key="2">
    <source>
        <dbReference type="Proteomes" id="UP000824533"/>
    </source>
</evidence>
<organism evidence="1 2">
    <name type="scientific">Dendrolimus kikuchii</name>
    <dbReference type="NCBI Taxonomy" id="765133"/>
    <lineage>
        <taxon>Eukaryota</taxon>
        <taxon>Metazoa</taxon>
        <taxon>Ecdysozoa</taxon>
        <taxon>Arthropoda</taxon>
        <taxon>Hexapoda</taxon>
        <taxon>Insecta</taxon>
        <taxon>Pterygota</taxon>
        <taxon>Neoptera</taxon>
        <taxon>Endopterygota</taxon>
        <taxon>Lepidoptera</taxon>
        <taxon>Glossata</taxon>
        <taxon>Ditrysia</taxon>
        <taxon>Bombycoidea</taxon>
        <taxon>Lasiocampidae</taxon>
        <taxon>Dendrolimus</taxon>
    </lineage>
</organism>
<protein>
    <submittedName>
        <fullName evidence="1">Uncharacterized protein</fullName>
    </submittedName>
</protein>
<dbReference type="EMBL" id="CM034396">
    <property type="protein sequence ID" value="KAJ0178505.1"/>
    <property type="molecule type" value="Genomic_DNA"/>
</dbReference>
<accession>A0ACC1D402</accession>
<dbReference type="Proteomes" id="UP000824533">
    <property type="component" value="Linkage Group LG10"/>
</dbReference>